<protein>
    <recommendedName>
        <fullName evidence="8">Nucleotide-sugar transporter</fullName>
    </recommendedName>
</protein>
<evidence type="ECO:0000256" key="1">
    <source>
        <dbReference type="ARBA" id="ARBA00004141"/>
    </source>
</evidence>
<feature type="transmembrane region" description="Helical" evidence="5">
    <location>
        <begin position="357"/>
        <end position="374"/>
    </location>
</feature>
<evidence type="ECO:0000313" key="6">
    <source>
        <dbReference type="EMBL" id="KJA27102.1"/>
    </source>
</evidence>
<dbReference type="PIRSF" id="PIRSF005799">
    <property type="entry name" value="UDP-gal_transpt"/>
    <property type="match status" value="1"/>
</dbReference>
<dbReference type="Proteomes" id="UP000054270">
    <property type="component" value="Unassembled WGS sequence"/>
</dbReference>
<feature type="transmembrane region" description="Helical" evidence="5">
    <location>
        <begin position="195"/>
        <end position="213"/>
    </location>
</feature>
<dbReference type="SUPFAM" id="SSF103481">
    <property type="entry name" value="Multidrug resistance efflux transporter EmrE"/>
    <property type="match status" value="1"/>
</dbReference>
<feature type="transmembrane region" description="Helical" evidence="5">
    <location>
        <begin position="263"/>
        <end position="284"/>
    </location>
</feature>
<dbReference type="EMBL" id="KN817525">
    <property type="protein sequence ID" value="KJA27102.1"/>
    <property type="molecule type" value="Genomic_DNA"/>
</dbReference>
<evidence type="ECO:0000256" key="3">
    <source>
        <dbReference type="ARBA" id="ARBA00022989"/>
    </source>
</evidence>
<dbReference type="InterPro" id="IPR037185">
    <property type="entry name" value="EmrE-like"/>
</dbReference>
<evidence type="ECO:0000256" key="2">
    <source>
        <dbReference type="ARBA" id="ARBA00022692"/>
    </source>
</evidence>
<name>A0A0D2LHK4_HYPSF</name>
<organism evidence="6 7">
    <name type="scientific">Hypholoma sublateritium (strain FD-334 SS-4)</name>
    <dbReference type="NCBI Taxonomy" id="945553"/>
    <lineage>
        <taxon>Eukaryota</taxon>
        <taxon>Fungi</taxon>
        <taxon>Dikarya</taxon>
        <taxon>Basidiomycota</taxon>
        <taxon>Agaricomycotina</taxon>
        <taxon>Agaricomycetes</taxon>
        <taxon>Agaricomycetidae</taxon>
        <taxon>Agaricales</taxon>
        <taxon>Agaricineae</taxon>
        <taxon>Strophariaceae</taxon>
        <taxon>Hypholoma</taxon>
    </lineage>
</organism>
<dbReference type="NCBIfam" id="TIGR00803">
    <property type="entry name" value="nst"/>
    <property type="match status" value="1"/>
</dbReference>
<feature type="transmembrane region" description="Helical" evidence="5">
    <location>
        <begin position="304"/>
        <end position="324"/>
    </location>
</feature>
<sequence length="375" mass="40199">MSNVHPLTFSRKDANDSPIDIELAIPTSVASAGAVPTLWGIPLKYLSLVTLAVQNSALTIIMHYSRVSTPPSREYSAATAVLMNEILKGTISLIIAFARVDSQADSTQTPYTSQRPAAPQHFTTRVRKLSREVFSPDCWKLSIPAILYVIQNNLQYVAASNLDAATFQVTYQMKILTTAAFSVLLLRKKLASRQWLALLLLAVGVGVVQIQTGSATHGSAAAALAHAMHPLKGFLAVTAACFTSGLAGVYFEMVLKNSPADLWVRNVQLSLFSLLPALAPIVFAQHAAGGSGAPFAGLFAHFGAWAWATVWVQVLGGLVTALVIKYSDNILKGFATSLSIVLSFLASVALFDFRMTATFVLGSAIVLLATWLYNQ</sequence>
<feature type="transmembrane region" description="Helical" evidence="5">
    <location>
        <begin position="233"/>
        <end position="251"/>
    </location>
</feature>
<proteinExistence type="predicted"/>
<evidence type="ECO:0000313" key="7">
    <source>
        <dbReference type="Proteomes" id="UP000054270"/>
    </source>
</evidence>
<keyword evidence="3 5" id="KW-1133">Transmembrane helix</keyword>
<reference evidence="7" key="1">
    <citation type="submission" date="2014-04" db="EMBL/GenBank/DDBJ databases">
        <title>Evolutionary Origins and Diversification of the Mycorrhizal Mutualists.</title>
        <authorList>
            <consortium name="DOE Joint Genome Institute"/>
            <consortium name="Mycorrhizal Genomics Consortium"/>
            <person name="Kohler A."/>
            <person name="Kuo A."/>
            <person name="Nagy L.G."/>
            <person name="Floudas D."/>
            <person name="Copeland A."/>
            <person name="Barry K.W."/>
            <person name="Cichocki N."/>
            <person name="Veneault-Fourrey C."/>
            <person name="LaButti K."/>
            <person name="Lindquist E.A."/>
            <person name="Lipzen A."/>
            <person name="Lundell T."/>
            <person name="Morin E."/>
            <person name="Murat C."/>
            <person name="Riley R."/>
            <person name="Ohm R."/>
            <person name="Sun H."/>
            <person name="Tunlid A."/>
            <person name="Henrissat B."/>
            <person name="Grigoriev I.V."/>
            <person name="Hibbett D.S."/>
            <person name="Martin F."/>
        </authorList>
    </citation>
    <scope>NUCLEOTIDE SEQUENCE [LARGE SCALE GENOMIC DNA]</scope>
    <source>
        <strain evidence="7">FD-334 SS-4</strain>
    </source>
</reference>
<keyword evidence="2 5" id="KW-0812">Transmembrane</keyword>
<evidence type="ECO:0008006" key="8">
    <source>
        <dbReference type="Google" id="ProtNLM"/>
    </source>
</evidence>
<dbReference type="InterPro" id="IPR007271">
    <property type="entry name" value="Nuc_sug_transpt"/>
</dbReference>
<accession>A0A0D2LHK4</accession>
<comment type="subcellular location">
    <subcellularLocation>
        <location evidence="1">Membrane</location>
        <topology evidence="1">Multi-pass membrane protein</topology>
    </subcellularLocation>
</comment>
<dbReference type="Pfam" id="PF04142">
    <property type="entry name" value="Nuc_sug_transp"/>
    <property type="match status" value="1"/>
</dbReference>
<evidence type="ECO:0000256" key="5">
    <source>
        <dbReference type="SAM" id="Phobius"/>
    </source>
</evidence>
<feature type="transmembrane region" description="Helical" evidence="5">
    <location>
        <begin position="331"/>
        <end position="351"/>
    </location>
</feature>
<dbReference type="GO" id="GO:0000139">
    <property type="term" value="C:Golgi membrane"/>
    <property type="evidence" value="ECO:0007669"/>
    <property type="project" value="InterPro"/>
</dbReference>
<dbReference type="PANTHER" id="PTHR10231">
    <property type="entry name" value="NUCLEOTIDE-SUGAR TRANSMEMBRANE TRANSPORTER"/>
    <property type="match status" value="1"/>
</dbReference>
<dbReference type="GO" id="GO:0015165">
    <property type="term" value="F:pyrimidine nucleotide-sugar transmembrane transporter activity"/>
    <property type="evidence" value="ECO:0007669"/>
    <property type="project" value="InterPro"/>
</dbReference>
<dbReference type="OrthoDB" id="408493at2759"/>
<keyword evidence="4 5" id="KW-0472">Membrane</keyword>
<dbReference type="AlphaFoldDB" id="A0A0D2LHK4"/>
<gene>
    <name evidence="6" type="ORF">HYPSUDRAFT_158124</name>
</gene>
<keyword evidence="7" id="KW-1185">Reference proteome</keyword>
<dbReference type="OMA" id="IEEDMMT"/>
<feature type="non-terminal residue" evidence="6">
    <location>
        <position position="375"/>
    </location>
</feature>
<evidence type="ECO:0000256" key="4">
    <source>
        <dbReference type="ARBA" id="ARBA00023136"/>
    </source>
</evidence>
<dbReference type="STRING" id="945553.A0A0D2LHK4"/>